<accession>A0A9D3NBV6</accession>
<keyword evidence="2" id="KW-0677">Repeat</keyword>
<protein>
    <recommendedName>
        <fullName evidence="6">Leucine-rich repeat-containing protein 43</fullName>
    </recommendedName>
</protein>
<evidence type="ECO:0000256" key="1">
    <source>
        <dbReference type="ARBA" id="ARBA00022614"/>
    </source>
</evidence>
<keyword evidence="1" id="KW-0433">Leucine-rich repeat</keyword>
<dbReference type="AlphaFoldDB" id="A0A9D3NBV6"/>
<gene>
    <name evidence="4" type="ORF">KOW79_018294</name>
</gene>
<dbReference type="SUPFAM" id="SSF52075">
    <property type="entry name" value="Outer arm dynein light chain 1"/>
    <property type="match status" value="1"/>
</dbReference>
<evidence type="ECO:0000256" key="2">
    <source>
        <dbReference type="ARBA" id="ARBA00022737"/>
    </source>
</evidence>
<feature type="compositionally biased region" description="Basic and acidic residues" evidence="3">
    <location>
        <begin position="727"/>
        <end position="769"/>
    </location>
</feature>
<dbReference type="GO" id="GO:0005737">
    <property type="term" value="C:cytoplasm"/>
    <property type="evidence" value="ECO:0007669"/>
    <property type="project" value="TreeGrafter"/>
</dbReference>
<evidence type="ECO:0000256" key="3">
    <source>
        <dbReference type="SAM" id="MobiDB-lite"/>
    </source>
</evidence>
<feature type="region of interest" description="Disordered" evidence="3">
    <location>
        <begin position="419"/>
        <end position="438"/>
    </location>
</feature>
<dbReference type="InterPro" id="IPR032675">
    <property type="entry name" value="LRR_dom_sf"/>
</dbReference>
<dbReference type="PANTHER" id="PTHR15454">
    <property type="entry name" value="NISCHARIN RELATED"/>
    <property type="match status" value="1"/>
</dbReference>
<sequence>MACYTLTSAIDKLIHSLCLESFPCGRGSRHKPPLRGSEDWHDDVNPDTPIEESDTLHDLIQCPLSPWHEEASWSPQALVLRELAVKAPEKLNADFVRASFTTLRIVNRGVSVIDEGLLMFNCLEELILTVNNITEVPVKNLPKTLKVLELYGNQISSLKSLSTDFPPHLLHLGLGNNRLGSPEDLQCFTADRWPQLMSLDLSWSGYTEQYALVDVLSQLPRLRSLVLEGNPLTLTTSYPGFTLDSLLHLLYLDGNQVTPDDRHRFSGLAKLRASISEEAVVTVCVKKMKGVPNSALLLDSGAVEFPLVSYSYSVSYEFLDEAQLQKSIDDEGQTLENTPKSPQENERATPSPCMPSDHQNHAFSIPLAVNWTSMQEWTEVIDFNYAGTHRVRDLAALKHFILRGLWLTVEEQKVMSWPAPDAGSTEIKTSANKKEKEAAIPGTKSKYKKKKKEPELKLIHEQPIKRTLGSVHVKLNHLLVGKDEIKEECDLGVQHLGQAISPAVTQEKEKMKKPKEENKEDKIFKPTSLKGKQKECNGIVCDVSAEENNSPEMDPLTVEFSIRSVVGEVESARRKTDRNKIPFFILRGGKCRCPEAVTRQKLSGLKESIWKLLNHPGAGNITHGPDHDQGIKNANQATRSTEDPGAEAKRHDGGTWTRWSDRIADPRTCCTVRIKSARDFQKTVERSDTAERTRGPPEEEVRPGHAQGKEGIIVEVGTDEGLYRAVESGDRRVARGRGDPNPDPDHVPNTDKEAKVAAKAEKRRNGLRR</sequence>
<keyword evidence="5" id="KW-1185">Reference proteome</keyword>
<organism evidence="4 5">
    <name type="scientific">Hemibagrus wyckioides</name>
    <dbReference type="NCBI Taxonomy" id="337641"/>
    <lineage>
        <taxon>Eukaryota</taxon>
        <taxon>Metazoa</taxon>
        <taxon>Chordata</taxon>
        <taxon>Craniata</taxon>
        <taxon>Vertebrata</taxon>
        <taxon>Euteleostomi</taxon>
        <taxon>Actinopterygii</taxon>
        <taxon>Neopterygii</taxon>
        <taxon>Teleostei</taxon>
        <taxon>Ostariophysi</taxon>
        <taxon>Siluriformes</taxon>
        <taxon>Bagridae</taxon>
        <taxon>Hemibagrus</taxon>
    </lineage>
</organism>
<feature type="region of interest" description="Disordered" evidence="3">
    <location>
        <begin position="332"/>
        <end position="359"/>
    </location>
</feature>
<evidence type="ECO:0000313" key="4">
    <source>
        <dbReference type="EMBL" id="KAG7318539.1"/>
    </source>
</evidence>
<name>A0A9D3NBV6_9TELE</name>
<feature type="compositionally biased region" description="Basic and acidic residues" evidence="3">
    <location>
        <begin position="640"/>
        <end position="659"/>
    </location>
</feature>
<dbReference type="EMBL" id="JAHKSW010000022">
    <property type="protein sequence ID" value="KAG7318539.1"/>
    <property type="molecule type" value="Genomic_DNA"/>
</dbReference>
<feature type="region of interest" description="Disordered" evidence="3">
    <location>
        <begin position="625"/>
        <end position="659"/>
    </location>
</feature>
<proteinExistence type="predicted"/>
<feature type="compositionally biased region" description="Basic and acidic residues" evidence="3">
    <location>
        <begin position="680"/>
        <end position="703"/>
    </location>
</feature>
<dbReference type="Proteomes" id="UP000824219">
    <property type="component" value="Linkage Group LG22"/>
</dbReference>
<dbReference type="Gene3D" id="3.80.10.10">
    <property type="entry name" value="Ribonuclease Inhibitor"/>
    <property type="match status" value="1"/>
</dbReference>
<dbReference type="OrthoDB" id="433501at2759"/>
<dbReference type="PROSITE" id="PS51450">
    <property type="entry name" value="LRR"/>
    <property type="match status" value="1"/>
</dbReference>
<dbReference type="InterPro" id="IPR001611">
    <property type="entry name" value="Leu-rich_rpt"/>
</dbReference>
<dbReference type="PANTHER" id="PTHR15454:SF19">
    <property type="entry name" value="LEUCINE-RICH REPEAT-CONTAINING PROTEIN 51"/>
    <property type="match status" value="1"/>
</dbReference>
<comment type="caution">
    <text evidence="4">The sequence shown here is derived from an EMBL/GenBank/DDBJ whole genome shotgun (WGS) entry which is preliminary data.</text>
</comment>
<feature type="region of interest" description="Disordered" evidence="3">
    <location>
        <begin position="680"/>
        <end position="769"/>
    </location>
</feature>
<evidence type="ECO:0000313" key="5">
    <source>
        <dbReference type="Proteomes" id="UP000824219"/>
    </source>
</evidence>
<reference evidence="4 5" key="1">
    <citation type="submission" date="2021-06" db="EMBL/GenBank/DDBJ databases">
        <title>Chromosome-level genome assembly of the red-tail catfish (Hemibagrus wyckioides).</title>
        <authorList>
            <person name="Shao F."/>
        </authorList>
    </citation>
    <scope>NUCLEOTIDE SEQUENCE [LARGE SCALE GENOMIC DNA]</scope>
    <source>
        <strain evidence="4">EC202008001</strain>
        <tissue evidence="4">Blood</tissue>
    </source>
</reference>
<evidence type="ECO:0008006" key="6">
    <source>
        <dbReference type="Google" id="ProtNLM"/>
    </source>
</evidence>